<proteinExistence type="predicted"/>
<dbReference type="Proteomes" id="UP000734823">
    <property type="component" value="Unassembled WGS sequence"/>
</dbReference>
<evidence type="ECO:0000313" key="2">
    <source>
        <dbReference type="Proteomes" id="UP000734823"/>
    </source>
</evidence>
<comment type="caution">
    <text evidence="1">The sequence shown here is derived from an EMBL/GenBank/DDBJ whole genome shotgun (WGS) entry which is preliminary data.</text>
</comment>
<accession>A0ABR7LCD3</accession>
<dbReference type="EMBL" id="JABVED010000015">
    <property type="protein sequence ID" value="MBC6450309.1"/>
    <property type="molecule type" value="Genomic_DNA"/>
</dbReference>
<gene>
    <name evidence="1" type="ORF">GPZ80_24430</name>
</gene>
<name>A0ABR7LCD3_9PSEU</name>
<protein>
    <submittedName>
        <fullName evidence="1">Uncharacterized protein</fullName>
    </submittedName>
</protein>
<keyword evidence="2" id="KW-1185">Reference proteome</keyword>
<sequence length="71" mass="7709">MITTPEQADLAANLVAPARKMDPIPARLRHHASGLVVGWASADQADALAEVLEETARQVRLHRPTPVLHAR</sequence>
<evidence type="ECO:0000313" key="1">
    <source>
        <dbReference type="EMBL" id="MBC6450309.1"/>
    </source>
</evidence>
<organism evidence="1 2">
    <name type="scientific">Actinokineospora xionganensis</name>
    <dbReference type="NCBI Taxonomy" id="2684470"/>
    <lineage>
        <taxon>Bacteria</taxon>
        <taxon>Bacillati</taxon>
        <taxon>Actinomycetota</taxon>
        <taxon>Actinomycetes</taxon>
        <taxon>Pseudonocardiales</taxon>
        <taxon>Pseudonocardiaceae</taxon>
        <taxon>Actinokineospora</taxon>
    </lineage>
</organism>
<reference evidence="1 2" key="1">
    <citation type="submission" date="2020-06" db="EMBL/GenBank/DDBJ databases">
        <title>Actinokineospora xiongansis sp. nov., isolated from soil of Baiyangdian.</title>
        <authorList>
            <person name="Zhang X."/>
        </authorList>
    </citation>
    <scope>NUCLEOTIDE SEQUENCE [LARGE SCALE GENOMIC DNA]</scope>
    <source>
        <strain evidence="1 2">HBU206404</strain>
    </source>
</reference>
<dbReference type="RefSeq" id="WP_187223408.1">
    <property type="nucleotide sequence ID" value="NZ_JABVED010000015.1"/>
</dbReference>